<dbReference type="Proteomes" id="UP000294644">
    <property type="component" value="Unassembled WGS sequence"/>
</dbReference>
<dbReference type="InterPro" id="IPR005901">
    <property type="entry name" value="GLPGLI"/>
</dbReference>
<keyword evidence="3" id="KW-1185">Reference proteome</keyword>
<feature type="signal peptide" evidence="1">
    <location>
        <begin position="1"/>
        <end position="17"/>
    </location>
</feature>
<dbReference type="OrthoDB" id="1429333at2"/>
<gene>
    <name evidence="2" type="ORF">E0F91_06620</name>
</gene>
<comment type="caution">
    <text evidence="2">The sequence shown here is derived from an EMBL/GenBank/DDBJ whole genome shotgun (WGS) entry which is preliminary data.</text>
</comment>
<dbReference type="AlphaFoldDB" id="A0A4V2Z1U2"/>
<reference evidence="2 3" key="1">
    <citation type="submission" date="2019-03" db="EMBL/GenBank/DDBJ databases">
        <title>Flavobacterium LB-D12 sp. nov., isolated from arctic soil.</title>
        <authorList>
            <person name="Chaudhary D.K."/>
        </authorList>
    </citation>
    <scope>NUCLEOTIDE SEQUENCE [LARGE SCALE GENOMIC DNA]</scope>
    <source>
        <strain evidence="2 3">LB-D12</strain>
    </source>
</reference>
<dbReference type="Pfam" id="PF09697">
    <property type="entry name" value="Porph_ging"/>
    <property type="match status" value="1"/>
</dbReference>
<proteinExistence type="predicted"/>
<accession>A0A4V2Z1U2</accession>
<keyword evidence="1" id="KW-0732">Signal</keyword>
<sequence>MRLILISILLISSVMFAQSSGTVTYSFNVPFELESITNQDTKDFAKKIIDLANNQEFELSFNKSQSQFICVEKLNFASEFDQKLNNVAKSGFTSHDVFSNFEISTQITIMNDGTLVEDQINKLDWEISSESKMIGAYLCYKAVLKIPFVNRYRESKIKEVISWFAPSLPYSYGPKNFHGLPGLILELNENNKTSVASKIKLSDNVAIINFPKGKTISKAEYEKMLESSMGAVILSKKREKETDKQ</sequence>
<dbReference type="RefSeq" id="WP_132065539.1">
    <property type="nucleotide sequence ID" value="NZ_SMFN01000006.1"/>
</dbReference>
<protein>
    <submittedName>
        <fullName evidence="2">GLPGLI family protein</fullName>
    </submittedName>
</protein>
<feature type="chain" id="PRO_5020368834" evidence="1">
    <location>
        <begin position="18"/>
        <end position="245"/>
    </location>
</feature>
<evidence type="ECO:0000313" key="3">
    <source>
        <dbReference type="Proteomes" id="UP000294644"/>
    </source>
</evidence>
<name>A0A4V2Z1U2_9FLAO</name>
<evidence type="ECO:0000256" key="1">
    <source>
        <dbReference type="SAM" id="SignalP"/>
    </source>
</evidence>
<dbReference type="NCBIfam" id="TIGR01200">
    <property type="entry name" value="GLPGLI"/>
    <property type="match status" value="1"/>
</dbReference>
<dbReference type="EMBL" id="SMFN01000006">
    <property type="protein sequence ID" value="TDE05168.1"/>
    <property type="molecule type" value="Genomic_DNA"/>
</dbReference>
<evidence type="ECO:0000313" key="2">
    <source>
        <dbReference type="EMBL" id="TDE05168.1"/>
    </source>
</evidence>
<organism evidence="2 3">
    <name type="scientific">Flavobacterium sandaracinum</name>
    <dbReference type="NCBI Taxonomy" id="2541733"/>
    <lineage>
        <taxon>Bacteria</taxon>
        <taxon>Pseudomonadati</taxon>
        <taxon>Bacteroidota</taxon>
        <taxon>Flavobacteriia</taxon>
        <taxon>Flavobacteriales</taxon>
        <taxon>Flavobacteriaceae</taxon>
        <taxon>Flavobacterium</taxon>
    </lineage>
</organism>